<evidence type="ECO:0000313" key="2">
    <source>
        <dbReference type="EMBL" id="MBB6523607.1"/>
    </source>
</evidence>
<accession>A0A7X0MZW5</accession>
<keyword evidence="3" id="KW-1185">Reference proteome</keyword>
<keyword evidence="1" id="KW-1133">Transmembrane helix</keyword>
<sequence>MNLILLLTASGLCLLAGFCFYLASPNQQLRKHAVSTRGLNVSGLLLSILALISLLQFMGTPAAIFLLLTLMMFVLTLGPLLIAYLKREG</sequence>
<comment type="caution">
    <text evidence="2">The sequence shown here is derived from an EMBL/GenBank/DDBJ whole genome shotgun (WGS) entry which is preliminary data.</text>
</comment>
<feature type="transmembrane region" description="Helical" evidence="1">
    <location>
        <begin position="36"/>
        <end position="57"/>
    </location>
</feature>
<dbReference type="EMBL" id="JACHHT010000004">
    <property type="protein sequence ID" value="MBB6523607.1"/>
    <property type="molecule type" value="Genomic_DNA"/>
</dbReference>
<keyword evidence="1" id="KW-0812">Transmembrane</keyword>
<evidence type="ECO:0000256" key="1">
    <source>
        <dbReference type="SAM" id="Phobius"/>
    </source>
</evidence>
<keyword evidence="1" id="KW-0472">Membrane</keyword>
<name>A0A7X0MZW5_9GAMM</name>
<proteinExistence type="predicted"/>
<dbReference type="RefSeq" id="WP_166843380.1">
    <property type="nucleotide sequence ID" value="NZ_JAAONY010000004.1"/>
</dbReference>
<protein>
    <submittedName>
        <fullName evidence="2">FtsH-binding integral membrane protein</fullName>
    </submittedName>
</protein>
<feature type="transmembrane region" description="Helical" evidence="1">
    <location>
        <begin position="63"/>
        <end position="85"/>
    </location>
</feature>
<dbReference type="Proteomes" id="UP000528457">
    <property type="component" value="Unassembled WGS sequence"/>
</dbReference>
<gene>
    <name evidence="2" type="ORF">HNR48_003921</name>
</gene>
<feature type="transmembrane region" description="Helical" evidence="1">
    <location>
        <begin position="6"/>
        <end position="24"/>
    </location>
</feature>
<organism evidence="2 3">
    <name type="scientific">Pseudoteredinibacter isoporae</name>
    <dbReference type="NCBI Taxonomy" id="570281"/>
    <lineage>
        <taxon>Bacteria</taxon>
        <taxon>Pseudomonadati</taxon>
        <taxon>Pseudomonadota</taxon>
        <taxon>Gammaproteobacteria</taxon>
        <taxon>Cellvibrionales</taxon>
        <taxon>Cellvibrionaceae</taxon>
        <taxon>Pseudoteredinibacter</taxon>
    </lineage>
</organism>
<evidence type="ECO:0000313" key="3">
    <source>
        <dbReference type="Proteomes" id="UP000528457"/>
    </source>
</evidence>
<dbReference type="InParanoid" id="A0A7X0MZW5"/>
<reference evidence="2 3" key="1">
    <citation type="submission" date="2020-08" db="EMBL/GenBank/DDBJ databases">
        <title>Genomic Encyclopedia of Type Strains, Phase IV (KMG-IV): sequencing the most valuable type-strain genomes for metagenomic binning, comparative biology and taxonomic classification.</title>
        <authorList>
            <person name="Goeker M."/>
        </authorList>
    </citation>
    <scope>NUCLEOTIDE SEQUENCE [LARGE SCALE GENOMIC DNA]</scope>
    <source>
        <strain evidence="2 3">DSM 22368</strain>
    </source>
</reference>
<dbReference type="AlphaFoldDB" id="A0A7X0MZW5"/>